<evidence type="ECO:0000313" key="4">
    <source>
        <dbReference type="Proteomes" id="UP001146120"/>
    </source>
</evidence>
<name>A0AAV2YHT0_9STRA</name>
<keyword evidence="2" id="KW-0812">Transmembrane</keyword>
<sequence>MLCRSVLRQARNAPLRRRLTTPSRPAAPSNAAPASSPAASGPIVSASTTPGTVRFRRAQAEKDMDMDSTIARIMGSDWGDRSKQPVSYAMRVYWVIFSIVFANGVYTYVTGKDESYLVDKLQQKVDEKRGIVEMNEFVVMADKVNDQSAASEENGVGVSEDVAPSPAVAPVEVVEAKPAAMAPASSSMPTTPPPTIFSSSAGMHRPKTKDQLHEELTQLRLKQERLKSELRDGSSFRSTQDLKREIHSIDEQKTHLKQLIKKM</sequence>
<feature type="transmembrane region" description="Helical" evidence="2">
    <location>
        <begin position="91"/>
        <end position="109"/>
    </location>
</feature>
<keyword evidence="2" id="KW-0472">Membrane</keyword>
<dbReference type="AlphaFoldDB" id="A0AAV2YHT0"/>
<dbReference type="Proteomes" id="UP001146120">
    <property type="component" value="Unassembled WGS sequence"/>
</dbReference>
<reference evidence="3" key="1">
    <citation type="submission" date="2022-11" db="EMBL/GenBank/DDBJ databases">
        <authorList>
            <person name="Morgan W.R."/>
            <person name="Tartar A."/>
        </authorList>
    </citation>
    <scope>NUCLEOTIDE SEQUENCE</scope>
    <source>
        <strain evidence="3">ARSEF 373</strain>
    </source>
</reference>
<feature type="region of interest" description="Disordered" evidence="1">
    <location>
        <begin position="13"/>
        <end position="52"/>
    </location>
</feature>
<dbReference type="EMBL" id="DAKRPA010000299">
    <property type="protein sequence ID" value="DAZ93676.1"/>
    <property type="molecule type" value="Genomic_DNA"/>
</dbReference>
<gene>
    <name evidence="3" type="ORF">N0F65_008184</name>
</gene>
<proteinExistence type="predicted"/>
<organism evidence="3 4">
    <name type="scientific">Lagenidium giganteum</name>
    <dbReference type="NCBI Taxonomy" id="4803"/>
    <lineage>
        <taxon>Eukaryota</taxon>
        <taxon>Sar</taxon>
        <taxon>Stramenopiles</taxon>
        <taxon>Oomycota</taxon>
        <taxon>Peronosporomycetes</taxon>
        <taxon>Pythiales</taxon>
        <taxon>Pythiaceae</taxon>
    </lineage>
</organism>
<accession>A0AAV2YHT0</accession>
<evidence type="ECO:0000313" key="3">
    <source>
        <dbReference type="EMBL" id="DAZ93676.1"/>
    </source>
</evidence>
<keyword evidence="4" id="KW-1185">Reference proteome</keyword>
<reference evidence="3" key="2">
    <citation type="journal article" date="2023" name="Microbiol Resour">
        <title>Decontamination and Annotation of the Draft Genome Sequence of the Oomycete Lagenidium giganteum ARSEF 373.</title>
        <authorList>
            <person name="Morgan W.R."/>
            <person name="Tartar A."/>
        </authorList>
    </citation>
    <scope>NUCLEOTIDE SEQUENCE</scope>
    <source>
        <strain evidence="3">ARSEF 373</strain>
    </source>
</reference>
<comment type="caution">
    <text evidence="3">The sequence shown here is derived from an EMBL/GenBank/DDBJ whole genome shotgun (WGS) entry which is preliminary data.</text>
</comment>
<protein>
    <submittedName>
        <fullName evidence="3">Uncharacterized protein</fullName>
    </submittedName>
</protein>
<evidence type="ECO:0000256" key="1">
    <source>
        <dbReference type="SAM" id="MobiDB-lite"/>
    </source>
</evidence>
<feature type="compositionally biased region" description="Low complexity" evidence="1">
    <location>
        <begin position="20"/>
        <end position="47"/>
    </location>
</feature>
<evidence type="ECO:0000256" key="2">
    <source>
        <dbReference type="SAM" id="Phobius"/>
    </source>
</evidence>
<keyword evidence="2" id="KW-1133">Transmembrane helix</keyword>